<dbReference type="NCBIfam" id="TIGR02833">
    <property type="entry name" value="spore_III_AB"/>
    <property type="match status" value="1"/>
</dbReference>
<dbReference type="EMBL" id="LFVU01000027">
    <property type="protein sequence ID" value="KMT21340.1"/>
    <property type="molecule type" value="Genomic_DNA"/>
</dbReference>
<dbReference type="PIRSF" id="PIRSF021435">
    <property type="entry name" value="SpoIIIAB"/>
    <property type="match status" value="1"/>
</dbReference>
<evidence type="ECO:0000313" key="2">
    <source>
        <dbReference type="EMBL" id="KMT21340.1"/>
    </source>
</evidence>
<feature type="transmembrane region" description="Helical" evidence="1">
    <location>
        <begin position="6"/>
        <end position="23"/>
    </location>
</feature>
<gene>
    <name evidence="2" type="primary">spoIIIAB</name>
    <name evidence="2" type="ORF">CLCY_2c01000</name>
</gene>
<dbReference type="STRING" id="1121307.CLCY_2c01000"/>
<dbReference type="AlphaFoldDB" id="A0A0J8D5A9"/>
<dbReference type="Pfam" id="PF09548">
    <property type="entry name" value="Spore_III_AB"/>
    <property type="match status" value="1"/>
</dbReference>
<dbReference type="InterPro" id="IPR014198">
    <property type="entry name" value="Spore_III_AB"/>
</dbReference>
<sequence length="172" mass="19891">MLKVIGSILVIMSTTLVGFYYSRMFSERLKQIRELQYSLNMLESEIIYSASPLIQAMEYVAERSRAPINEFFRVFSEKLYKKEIEGILEGFQSTMMEFKGKLRLEKDEIDTLASFVKSLESSDLEGQKANFNITMKKLEGFEKRAEESMTKNEKLYKYLGVCSGLLVVIILV</sequence>
<name>A0A0J8D5A9_CLOCY</name>
<dbReference type="RefSeq" id="WP_048570783.1">
    <property type="nucleotide sequence ID" value="NZ_LFVU01000027.1"/>
</dbReference>
<keyword evidence="1" id="KW-0812">Transmembrane</keyword>
<protein>
    <submittedName>
        <fullName evidence="2">Stage III sporulation protein AB</fullName>
    </submittedName>
</protein>
<reference evidence="2 3" key="1">
    <citation type="submission" date="2015-06" db="EMBL/GenBank/DDBJ databases">
        <title>Draft genome sequence of the purine-degrading Clostridium cylindrosporum HC-1 (DSM 605).</title>
        <authorList>
            <person name="Poehlein A."/>
            <person name="Schiel-Bengelsdorf B."/>
            <person name="Bengelsdorf F."/>
            <person name="Daniel R."/>
            <person name="Duerre P."/>
        </authorList>
    </citation>
    <scope>NUCLEOTIDE SEQUENCE [LARGE SCALE GENOMIC DNA]</scope>
    <source>
        <strain evidence="2 3">DSM 605</strain>
    </source>
</reference>
<dbReference type="PATRIC" id="fig|1121307.3.peg.957"/>
<organism evidence="2 3">
    <name type="scientific">Clostridium cylindrosporum DSM 605</name>
    <dbReference type="NCBI Taxonomy" id="1121307"/>
    <lineage>
        <taxon>Bacteria</taxon>
        <taxon>Bacillati</taxon>
        <taxon>Bacillota</taxon>
        <taxon>Clostridia</taxon>
        <taxon>Eubacteriales</taxon>
        <taxon>Clostridiaceae</taxon>
        <taxon>Clostridium</taxon>
    </lineage>
</organism>
<evidence type="ECO:0000313" key="3">
    <source>
        <dbReference type="Proteomes" id="UP000036756"/>
    </source>
</evidence>
<accession>A0A0J8D5A9</accession>
<keyword evidence="1" id="KW-1133">Transmembrane helix</keyword>
<proteinExistence type="predicted"/>
<evidence type="ECO:0000256" key="1">
    <source>
        <dbReference type="SAM" id="Phobius"/>
    </source>
</evidence>
<keyword evidence="3" id="KW-1185">Reference proteome</keyword>
<keyword evidence="1" id="KW-0472">Membrane</keyword>
<dbReference type="OrthoDB" id="1957909at2"/>
<dbReference type="Proteomes" id="UP000036756">
    <property type="component" value="Unassembled WGS sequence"/>
</dbReference>
<comment type="caution">
    <text evidence="2">The sequence shown here is derived from an EMBL/GenBank/DDBJ whole genome shotgun (WGS) entry which is preliminary data.</text>
</comment>